<keyword evidence="1" id="KW-0175">Coiled coil</keyword>
<dbReference type="Proteomes" id="UP000295129">
    <property type="component" value="Unassembled WGS sequence"/>
</dbReference>
<feature type="coiled-coil region" evidence="1">
    <location>
        <begin position="5"/>
        <end position="46"/>
    </location>
</feature>
<comment type="caution">
    <text evidence="2">The sequence shown here is derived from an EMBL/GenBank/DDBJ whole genome shotgun (WGS) entry which is preliminary data.</text>
</comment>
<dbReference type="EMBL" id="SNVV01000005">
    <property type="protein sequence ID" value="TDN53448.1"/>
    <property type="molecule type" value="Genomic_DNA"/>
</dbReference>
<proteinExistence type="predicted"/>
<evidence type="ECO:0000256" key="1">
    <source>
        <dbReference type="SAM" id="Coils"/>
    </source>
</evidence>
<keyword evidence="3" id="KW-1185">Reference proteome</keyword>
<gene>
    <name evidence="2" type="ORF">C7389_105122</name>
</gene>
<dbReference type="OrthoDB" id="9181920at2"/>
<dbReference type="AlphaFoldDB" id="A0A4R6E8V4"/>
<dbReference type="Gene3D" id="1.20.5.340">
    <property type="match status" value="1"/>
</dbReference>
<reference evidence="2 3" key="1">
    <citation type="submission" date="2019-03" db="EMBL/GenBank/DDBJ databases">
        <title>Genomic Encyclopedia of Type Strains, Phase IV (KMG-IV): sequencing the most valuable type-strain genomes for metagenomic binning, comparative biology and taxonomic classification.</title>
        <authorList>
            <person name="Goeker M."/>
        </authorList>
    </citation>
    <scope>NUCLEOTIDE SEQUENCE [LARGE SCALE GENOMIC DNA]</scope>
    <source>
        <strain evidence="2 3">DSM 12121</strain>
    </source>
</reference>
<dbReference type="RefSeq" id="WP_133590062.1">
    <property type="nucleotide sequence ID" value="NZ_SNVV01000005.1"/>
</dbReference>
<name>A0A4R6E8V4_9RHOO</name>
<protein>
    <submittedName>
        <fullName evidence="2">Uncharacterized protein (TIGR02449 family)</fullName>
    </submittedName>
</protein>
<organism evidence="2 3">
    <name type="scientific">Azoarcus indigens</name>
    <dbReference type="NCBI Taxonomy" id="29545"/>
    <lineage>
        <taxon>Bacteria</taxon>
        <taxon>Pseudomonadati</taxon>
        <taxon>Pseudomonadota</taxon>
        <taxon>Betaproteobacteria</taxon>
        <taxon>Rhodocyclales</taxon>
        <taxon>Zoogloeaceae</taxon>
        <taxon>Azoarcus</taxon>
    </lineage>
</organism>
<accession>A0A4R6E8V4</accession>
<sequence length="64" mass="7222">MDAELTQLETQVEQLIGLYESLKAENRELRARVGRLEADNHSLSDKVKLAADKLEAMLEKLPEA</sequence>
<evidence type="ECO:0000313" key="3">
    <source>
        <dbReference type="Proteomes" id="UP000295129"/>
    </source>
</evidence>
<evidence type="ECO:0000313" key="2">
    <source>
        <dbReference type="EMBL" id="TDN53448.1"/>
    </source>
</evidence>